<comment type="caution">
    <text evidence="3">The sequence shown here is derived from an EMBL/GenBank/DDBJ whole genome shotgun (WGS) entry which is preliminary data.</text>
</comment>
<feature type="coiled-coil region" evidence="1">
    <location>
        <begin position="237"/>
        <end position="271"/>
    </location>
</feature>
<sequence>MACIAINETTAVVEWQWEGATRNLATADPDHDAIRFTLRLDPESQYGAHFEISIPFRFKDKPAGAGVCLRINPFFIKSFAYSDVPNLPDAVKPIFDATTYLDFTLDNRITILIPSDVEEPVVAARARSGKVLDLIHELSCITSLRIYIQQSLLSPDELKSISEAVEQRQIKPSSDPDYDISRMFSGSGAKVTTIPPPKPPSYRKATKTQPPPNAPSSRKRPRQDSQPEFFSQFWDKLQKLESKVDDLQADNAKLRADNAQLKDKVARLEKRWMNDDYLTIYEI</sequence>
<keyword evidence="1" id="KW-0175">Coiled coil</keyword>
<dbReference type="EMBL" id="JAELUQ010000011">
    <property type="protein sequence ID" value="KAG7406119.1"/>
    <property type="molecule type" value="Genomic_DNA"/>
</dbReference>
<protein>
    <submittedName>
        <fullName evidence="3">Uncharacterized protein</fullName>
    </submittedName>
</protein>
<evidence type="ECO:0000256" key="1">
    <source>
        <dbReference type="SAM" id="Coils"/>
    </source>
</evidence>
<evidence type="ECO:0000313" key="3">
    <source>
        <dbReference type="EMBL" id="KAG7406119.1"/>
    </source>
</evidence>
<proteinExistence type="predicted"/>
<organism evidence="3 4">
    <name type="scientific">Fusarium oxysporum f. sp. rapae</name>
    <dbReference type="NCBI Taxonomy" id="485398"/>
    <lineage>
        <taxon>Eukaryota</taxon>
        <taxon>Fungi</taxon>
        <taxon>Dikarya</taxon>
        <taxon>Ascomycota</taxon>
        <taxon>Pezizomycotina</taxon>
        <taxon>Sordariomycetes</taxon>
        <taxon>Hypocreomycetidae</taxon>
        <taxon>Hypocreales</taxon>
        <taxon>Nectriaceae</taxon>
        <taxon>Fusarium</taxon>
        <taxon>Fusarium oxysporum species complex</taxon>
    </lineage>
</organism>
<gene>
    <name evidence="3" type="ORF">Forpe1208_v014384</name>
</gene>
<dbReference type="AlphaFoldDB" id="A0A8J5NGN2"/>
<dbReference type="Proteomes" id="UP000694050">
    <property type="component" value="Unassembled WGS sequence"/>
</dbReference>
<feature type="region of interest" description="Disordered" evidence="2">
    <location>
        <begin position="167"/>
        <end position="225"/>
    </location>
</feature>
<evidence type="ECO:0000313" key="4">
    <source>
        <dbReference type="Proteomes" id="UP000694050"/>
    </source>
</evidence>
<accession>A0A8J5NGN2</accession>
<evidence type="ECO:0000256" key="2">
    <source>
        <dbReference type="SAM" id="MobiDB-lite"/>
    </source>
</evidence>
<reference evidence="3" key="1">
    <citation type="submission" date="2021-04" db="EMBL/GenBank/DDBJ databases">
        <title>First draft genome resource for Brassicaceae pathogens Fusarium oxysporum f. sp. raphani and Fusarium oxysporum f. sp. rapae.</title>
        <authorList>
            <person name="Asai S."/>
        </authorList>
    </citation>
    <scope>NUCLEOTIDE SEQUENCE</scope>
    <source>
        <strain evidence="3">Tf1208</strain>
    </source>
</reference>
<name>A0A8J5NGN2_FUSOX</name>